<dbReference type="EMBL" id="CP065687">
    <property type="protein sequence ID" value="QPS48056.1"/>
    <property type="molecule type" value="Genomic_DNA"/>
</dbReference>
<evidence type="ECO:0000313" key="2">
    <source>
        <dbReference type="Proteomes" id="UP000594943"/>
    </source>
</evidence>
<gene>
    <name evidence="1" type="ORF">I6G56_27315</name>
</gene>
<dbReference type="KEGG" id="bhg:I6G56_27315"/>
<reference evidence="1 2" key="1">
    <citation type="submission" date="2020-12" db="EMBL/GenBank/DDBJ databases">
        <title>FDA dAtabase for Regulatory Grade micrObial Sequences (FDA-ARGOS): Supporting development and validation of Infectious Disease Dx tests.</title>
        <authorList>
            <person name="Nelson B."/>
            <person name="Plummer A."/>
            <person name="Tallon L."/>
            <person name="Sadzewicz L."/>
            <person name="Zhao X."/>
            <person name="Boylan J."/>
            <person name="Ott S."/>
            <person name="Bowen H."/>
            <person name="Vavikolanu K."/>
            <person name="Mehta A."/>
            <person name="Aluvathingal J."/>
            <person name="Nadendla S."/>
            <person name="Myers T."/>
            <person name="Yan Y."/>
            <person name="Sichtig H."/>
        </authorList>
    </citation>
    <scope>NUCLEOTIDE SEQUENCE [LARGE SCALE GENOMIC DNA]</scope>
    <source>
        <strain evidence="1 2">FDAARGOS_899</strain>
    </source>
</reference>
<dbReference type="RefSeq" id="WP_009915755.1">
    <property type="nucleotide sequence ID" value="NZ_CP013382.1"/>
</dbReference>
<proteinExistence type="predicted"/>
<protein>
    <submittedName>
        <fullName evidence="1">Uncharacterized protein</fullName>
    </submittedName>
</protein>
<accession>A0A7T2X168</accession>
<sequence length="46" mass="4834">MRITPLLPSHCPVADNFAATLFGGFAPFLTAWPVAKTGSDMAPALM</sequence>
<evidence type="ECO:0000313" key="1">
    <source>
        <dbReference type="EMBL" id="QPS48056.1"/>
    </source>
</evidence>
<dbReference type="AlphaFoldDB" id="A0A7T2X168"/>
<name>A0A7T2X168_9BURK</name>
<organism evidence="1 2">
    <name type="scientific">Burkholderia humptydooensis</name>
    <dbReference type="NCBI Taxonomy" id="430531"/>
    <lineage>
        <taxon>Bacteria</taxon>
        <taxon>Pseudomonadati</taxon>
        <taxon>Pseudomonadota</taxon>
        <taxon>Betaproteobacteria</taxon>
        <taxon>Burkholderiales</taxon>
        <taxon>Burkholderiaceae</taxon>
        <taxon>Burkholderia</taxon>
        <taxon>pseudomallei group</taxon>
    </lineage>
</organism>
<dbReference type="Proteomes" id="UP000594943">
    <property type="component" value="Chromosome 2"/>
</dbReference>